<proteinExistence type="predicted"/>
<dbReference type="KEGG" id="spii:G7077_03605"/>
<accession>A0A6G7YN14</accession>
<dbReference type="Proteomes" id="UP000503222">
    <property type="component" value="Chromosome"/>
</dbReference>
<keyword evidence="2" id="KW-1185">Reference proteome</keyword>
<dbReference type="AlphaFoldDB" id="A0A6G7YN14"/>
<dbReference type="RefSeq" id="WP_166410526.1">
    <property type="nucleotide sequence ID" value="NZ_CP049869.1"/>
</dbReference>
<gene>
    <name evidence="1" type="ORF">G7077_03605</name>
</gene>
<name>A0A6G7YN14_9SPHN</name>
<protein>
    <submittedName>
        <fullName evidence="1">RecX family transcriptional regulator</fullName>
    </submittedName>
</protein>
<sequence length="183" mass="20352">MPAPKPRRERPPLNSAKLEEMALRYVGRFATTRAKLLDYLRRKVQERGWAGEGSPELEAIADRFRRSGYVDDAAYALAKSRSLTGRGYGKSRVVQSLRLAGVGEEDGAEARELAEEERIEAALRFARRRRIGPFATTAHDPKGFDKALASMIRAGHDLTVSKAILRLPPGQEPEAGELFANFM</sequence>
<dbReference type="EMBL" id="CP049869">
    <property type="protein sequence ID" value="QIK78133.1"/>
    <property type="molecule type" value="Genomic_DNA"/>
</dbReference>
<organism evidence="1 2">
    <name type="scientific">Sphingomonas piscis</name>
    <dbReference type="NCBI Taxonomy" id="2714943"/>
    <lineage>
        <taxon>Bacteria</taxon>
        <taxon>Pseudomonadati</taxon>
        <taxon>Pseudomonadota</taxon>
        <taxon>Alphaproteobacteria</taxon>
        <taxon>Sphingomonadales</taxon>
        <taxon>Sphingomonadaceae</taxon>
        <taxon>Sphingomonas</taxon>
    </lineage>
</organism>
<evidence type="ECO:0000313" key="2">
    <source>
        <dbReference type="Proteomes" id="UP000503222"/>
    </source>
</evidence>
<reference evidence="1 2" key="1">
    <citation type="submission" date="2020-03" db="EMBL/GenBank/DDBJ databases">
        <title>Sphingomonas sp. nov., isolated from fish.</title>
        <authorList>
            <person name="Hyun D.-W."/>
            <person name="Bae J.-W."/>
        </authorList>
    </citation>
    <scope>NUCLEOTIDE SEQUENCE [LARGE SCALE GENOMIC DNA]</scope>
    <source>
        <strain evidence="1 2">HDW15B</strain>
    </source>
</reference>
<evidence type="ECO:0000313" key="1">
    <source>
        <dbReference type="EMBL" id="QIK78133.1"/>
    </source>
</evidence>